<evidence type="ECO:0000313" key="2">
    <source>
        <dbReference type="EMBL" id="AOV58894.1"/>
    </source>
</evidence>
<accession>A0A1D8KJ64</accession>
<dbReference type="EMBL" id="KU686197">
    <property type="protein sequence ID" value="AOV58654.1"/>
    <property type="molecule type" value="Genomic_DNA"/>
</dbReference>
<keyword evidence="4" id="KW-1185">Reference proteome</keyword>
<evidence type="ECO:0000313" key="3">
    <source>
        <dbReference type="EMBL" id="AOV59133.1"/>
    </source>
</evidence>
<keyword evidence="1" id="KW-0540">Nuclease</keyword>
<organism evidence="1 6">
    <name type="scientific">Synechococcus phage S-CAM3</name>
    <dbReference type="NCBI Taxonomy" id="1883366"/>
    <lineage>
        <taxon>Viruses</taxon>
        <taxon>Duplodnaviria</taxon>
        <taxon>Heunggongvirae</taxon>
        <taxon>Uroviricota</taxon>
        <taxon>Caudoviricetes</taxon>
        <taxon>Pantevenvirales</taxon>
        <taxon>Kyanoviridae</taxon>
        <taxon>Charybdisvirus</taxon>
        <taxon>Charybdisvirus scam3</taxon>
    </lineage>
</organism>
<dbReference type="GO" id="GO:0004519">
    <property type="term" value="F:endonuclease activity"/>
    <property type="evidence" value="ECO:0007669"/>
    <property type="project" value="UniProtKB-KW"/>
</dbReference>
<dbReference type="EMBL" id="KU686199">
    <property type="protein sequence ID" value="AOV59133.1"/>
    <property type="molecule type" value="Genomic_DNA"/>
</dbReference>
<sequence length="347" mass="40791">MTVALITDQHLDGRKGSLAFWNYFQKFYDDVFFPTLEKKGIKEIIDLGDTFDNRKGIDFNVWNRVRTHYFDRLSEMGITVHTILGNHCVYYKNTNAINSPDLLLGDYDNIRVYDEATTVTIEGTRICFVPWINRENQESTLEHLKNTDAKVVMGHLELDGFEVTPGLKMEHGHDPSIYKDFKQVFSGHYHHKSSKGNITYLGNPYQMFWNDYKDERGFHLWQPKTNRLTRVKNPYEIFKKVYYNDVDKDMVLDYTQYKDTFVKVVVEEKRDYYKFETMVDSLYAAGVHDIKVVETLVSEDETDDVDIEVKDTLTLLNEYIDEVEIAVDKTSLKKLMRNLYIESCEMA</sequence>
<dbReference type="OrthoDB" id="3083at10239"/>
<dbReference type="EMBL" id="KU686198">
    <property type="protein sequence ID" value="AOV58894.1"/>
    <property type="molecule type" value="Genomic_DNA"/>
</dbReference>
<reference evidence="4 5" key="1">
    <citation type="journal article" date="2016" name="Virology">
        <title>The genomic content and context of auxiliary metabolic genes in marine cyanomyoviruses.</title>
        <authorList>
            <person name="Crummett L.T."/>
            <person name="Puxty R.J."/>
            <person name="Weihe C."/>
            <person name="Marston M.F."/>
            <person name="Martiny J.B."/>
        </authorList>
    </citation>
    <scope>NUCLEOTIDE SEQUENCE [LARGE SCALE GENOMIC DNA]</scope>
    <source>
        <strain evidence="1">0808SB25</strain>
        <strain evidence="2">0910TB04</strain>
        <strain evidence="3">1010CC42</strain>
    </source>
</reference>
<gene>
    <name evidence="3" type="ORF">C421010_150</name>
    <name evidence="1" type="ORF">S250808_149</name>
    <name evidence="2" type="ORF">T040910_150</name>
</gene>
<evidence type="ECO:0000313" key="1">
    <source>
        <dbReference type="EMBL" id="AOV58654.1"/>
    </source>
</evidence>
<dbReference type="KEGG" id="vg:30306440"/>
<dbReference type="Gene3D" id="3.60.21.10">
    <property type="match status" value="1"/>
</dbReference>
<dbReference type="SUPFAM" id="SSF56300">
    <property type="entry name" value="Metallo-dependent phosphatases"/>
    <property type="match status" value="1"/>
</dbReference>
<dbReference type="Proteomes" id="UP000240804">
    <property type="component" value="Segment"/>
</dbReference>
<protein>
    <submittedName>
        <fullName evidence="1">Recombination-related endonuclease</fullName>
    </submittedName>
</protein>
<dbReference type="InterPro" id="IPR029052">
    <property type="entry name" value="Metallo-depent_PP-like"/>
</dbReference>
<evidence type="ECO:0000313" key="5">
    <source>
        <dbReference type="Proteomes" id="UP000240804"/>
    </source>
</evidence>
<dbReference type="PANTHER" id="PTHR30337">
    <property type="entry name" value="COMPONENT OF ATP-DEPENDENT DSDNA EXONUCLEASE"/>
    <property type="match status" value="1"/>
</dbReference>
<dbReference type="PANTHER" id="PTHR30337:SF0">
    <property type="entry name" value="NUCLEASE SBCCD SUBUNIT D"/>
    <property type="match status" value="1"/>
</dbReference>
<keyword evidence="1" id="KW-0255">Endonuclease</keyword>
<dbReference type="GeneID" id="30306440"/>
<evidence type="ECO:0000313" key="6">
    <source>
        <dbReference type="Proteomes" id="UP000240920"/>
    </source>
</evidence>
<evidence type="ECO:0000313" key="4">
    <source>
        <dbReference type="Proteomes" id="UP000204537"/>
    </source>
</evidence>
<dbReference type="InterPro" id="IPR050535">
    <property type="entry name" value="DNA_Repair-Maintenance_Comp"/>
</dbReference>
<dbReference type="Proteomes" id="UP000204537">
    <property type="component" value="Segment"/>
</dbReference>
<dbReference type="RefSeq" id="YP_009321413.1">
    <property type="nucleotide sequence ID" value="NC_031906.1"/>
</dbReference>
<name>A0A1D8KJ64_9CAUD</name>
<dbReference type="Proteomes" id="UP000240920">
    <property type="component" value="Segment"/>
</dbReference>
<keyword evidence="1" id="KW-0378">Hydrolase</keyword>
<proteinExistence type="predicted"/>